<organism evidence="1 2">
    <name type="scientific">Sporosarcina aquimarina</name>
    <dbReference type="NCBI Taxonomy" id="114975"/>
    <lineage>
        <taxon>Bacteria</taxon>
        <taxon>Bacillati</taxon>
        <taxon>Bacillota</taxon>
        <taxon>Bacilli</taxon>
        <taxon>Bacillales</taxon>
        <taxon>Caryophanaceae</taxon>
        <taxon>Sporosarcina</taxon>
    </lineage>
</organism>
<reference evidence="1 2" key="1">
    <citation type="submission" date="2023-06" db="EMBL/GenBank/DDBJ databases">
        <title>Sporosarcina sp. nov., isolated from Korean traditional fermented seafood 'Jeotgal'.</title>
        <authorList>
            <person name="Yang A.-I."/>
            <person name="Shin N.-R."/>
        </authorList>
    </citation>
    <scope>NUCLEOTIDE SEQUENCE [LARGE SCALE GENOMIC DNA]</scope>
    <source>
        <strain evidence="1 2">KCTC3840</strain>
    </source>
</reference>
<sequence length="69" mass="8096">MELIEKRIEFIRKELLKTANEKGLSSDDTIRLSVELDHLLNVHYYNESKSNDKWSTNIEVCGINTKRLC</sequence>
<dbReference type="Proteomes" id="UP001280629">
    <property type="component" value="Unassembled WGS sequence"/>
</dbReference>
<gene>
    <name evidence="1" type="ORF">QT716_04905</name>
</gene>
<dbReference type="InterPro" id="IPR037208">
    <property type="entry name" value="Spo0E-like_sf"/>
</dbReference>
<dbReference type="InterPro" id="IPR036638">
    <property type="entry name" value="HLH_DNA-bd_sf"/>
</dbReference>
<proteinExistence type="predicted"/>
<dbReference type="Gene3D" id="4.10.280.10">
    <property type="entry name" value="Helix-loop-helix DNA-binding domain"/>
    <property type="match status" value="1"/>
</dbReference>
<dbReference type="EMBL" id="JAUBDH010000002">
    <property type="protein sequence ID" value="MDW0109394.1"/>
    <property type="molecule type" value="Genomic_DNA"/>
</dbReference>
<dbReference type="SUPFAM" id="SSF140500">
    <property type="entry name" value="BAS1536-like"/>
    <property type="match status" value="1"/>
</dbReference>
<protein>
    <submittedName>
        <fullName evidence="1">Aspartyl-phosphate phosphatase Spo0E family protein</fullName>
    </submittedName>
</protein>
<dbReference type="InterPro" id="IPR018540">
    <property type="entry name" value="Spo0E-like"/>
</dbReference>
<accession>A0ABU4FXG4</accession>
<evidence type="ECO:0000313" key="1">
    <source>
        <dbReference type="EMBL" id="MDW0109394.1"/>
    </source>
</evidence>
<evidence type="ECO:0000313" key="2">
    <source>
        <dbReference type="Proteomes" id="UP001280629"/>
    </source>
</evidence>
<dbReference type="Pfam" id="PF09388">
    <property type="entry name" value="SpoOE-like"/>
    <property type="match status" value="1"/>
</dbReference>
<dbReference type="RefSeq" id="WP_317934892.1">
    <property type="nucleotide sequence ID" value="NZ_JAUBDH010000002.1"/>
</dbReference>
<keyword evidence="2" id="KW-1185">Reference proteome</keyword>
<comment type="caution">
    <text evidence="1">The sequence shown here is derived from an EMBL/GenBank/DDBJ whole genome shotgun (WGS) entry which is preliminary data.</text>
</comment>
<name>A0ABU4FXG4_9BACL</name>